<dbReference type="EMBL" id="CACVBS010000101">
    <property type="protein sequence ID" value="CAA7271188.1"/>
    <property type="molecule type" value="Genomic_DNA"/>
</dbReference>
<evidence type="ECO:0000256" key="1">
    <source>
        <dbReference type="SAM" id="MobiDB-lite"/>
    </source>
</evidence>
<feature type="region of interest" description="Disordered" evidence="1">
    <location>
        <begin position="187"/>
        <end position="372"/>
    </location>
</feature>
<gene>
    <name evidence="2" type="ORF">AAE3_LOCUS13299</name>
</gene>
<evidence type="ECO:0000313" key="2">
    <source>
        <dbReference type="EMBL" id="CAA7271188.1"/>
    </source>
</evidence>
<keyword evidence="3" id="KW-1185">Reference proteome</keyword>
<dbReference type="AlphaFoldDB" id="A0A8S0WTT5"/>
<name>A0A8S0WTT5_CYCAE</name>
<dbReference type="Proteomes" id="UP000467700">
    <property type="component" value="Unassembled WGS sequence"/>
</dbReference>
<feature type="compositionally biased region" description="Low complexity" evidence="1">
    <location>
        <begin position="118"/>
        <end position="128"/>
    </location>
</feature>
<feature type="region of interest" description="Disordered" evidence="1">
    <location>
        <begin position="118"/>
        <end position="137"/>
    </location>
</feature>
<feature type="compositionally biased region" description="Polar residues" evidence="1">
    <location>
        <begin position="338"/>
        <end position="352"/>
    </location>
</feature>
<evidence type="ECO:0000313" key="3">
    <source>
        <dbReference type="Proteomes" id="UP000467700"/>
    </source>
</evidence>
<feature type="region of interest" description="Disordered" evidence="1">
    <location>
        <begin position="390"/>
        <end position="415"/>
    </location>
</feature>
<feature type="region of interest" description="Disordered" evidence="1">
    <location>
        <begin position="1"/>
        <end position="22"/>
    </location>
</feature>
<feature type="compositionally biased region" description="Polar residues" evidence="1">
    <location>
        <begin position="291"/>
        <end position="301"/>
    </location>
</feature>
<feature type="compositionally biased region" description="Basic and acidic residues" evidence="1">
    <location>
        <begin position="240"/>
        <end position="261"/>
    </location>
</feature>
<comment type="caution">
    <text evidence="2">The sequence shown here is derived from an EMBL/GenBank/DDBJ whole genome shotgun (WGS) entry which is preliminary data.</text>
</comment>
<reference evidence="2 3" key="1">
    <citation type="submission" date="2020-01" db="EMBL/GenBank/DDBJ databases">
        <authorList>
            <person name="Gupta K D."/>
        </authorList>
    </citation>
    <scope>NUCLEOTIDE SEQUENCE [LARGE SCALE GENOMIC DNA]</scope>
</reference>
<accession>A0A8S0WTT5</accession>
<protein>
    <submittedName>
        <fullName evidence="2">Uncharacterized protein</fullName>
    </submittedName>
</protein>
<proteinExistence type="predicted"/>
<dbReference type="OrthoDB" id="10389353at2759"/>
<sequence>MTEIPTLYQDLSSSSLHPPPAREDAQMCYAQLSASEMGILAFARLMDDASGNAVAEAPPFWLEPTAPLTTFSPKPTYATTGPWTQETMTPTTVDNATDWIAQQAFDWTLAPHSPTPSLSSFASTLSPSPSSPAPLTPDGFNFGSDLSMDCTAYQATLFDNRAVPFGLVDPVYHQSIDAIYPTYSPPRHDAWHPPSTIQSIHPSHEVDQRRPASGAQRTSKKTRSLTSGPYDRASSHRKQHIADHQRLNFPDERDKPYRRAEQQPCATPAARHRVQPGGLSVPSPGDPFGSWANQHGVSPPSTLEEKTPNHVLSSQWVGSGASAAPTPVHQRKSRRNPSTKPPQETKAANQPATRKPRRDDGFGKWGNPVPDELTFVQTDTHPQLRDRFMLFNGPPTPTAAQMEGSSSKPIRVRWN</sequence>
<organism evidence="2 3">
    <name type="scientific">Cyclocybe aegerita</name>
    <name type="common">Black poplar mushroom</name>
    <name type="synonym">Agrocybe aegerita</name>
    <dbReference type="NCBI Taxonomy" id="1973307"/>
    <lineage>
        <taxon>Eukaryota</taxon>
        <taxon>Fungi</taxon>
        <taxon>Dikarya</taxon>
        <taxon>Basidiomycota</taxon>
        <taxon>Agaricomycotina</taxon>
        <taxon>Agaricomycetes</taxon>
        <taxon>Agaricomycetidae</taxon>
        <taxon>Agaricales</taxon>
        <taxon>Agaricineae</taxon>
        <taxon>Bolbitiaceae</taxon>
        <taxon>Cyclocybe</taxon>
    </lineage>
</organism>